<proteinExistence type="predicted"/>
<evidence type="ECO:0000313" key="3">
    <source>
        <dbReference type="Proteomes" id="UP000298652"/>
    </source>
</evidence>
<reference evidence="2" key="1">
    <citation type="submission" date="2019-03" db="EMBL/GenBank/DDBJ databases">
        <title>WGS assembly of Setaria viridis.</title>
        <authorList>
            <person name="Huang P."/>
            <person name="Jenkins J."/>
            <person name="Grimwood J."/>
            <person name="Barry K."/>
            <person name="Healey A."/>
            <person name="Mamidi S."/>
            <person name="Sreedasyam A."/>
            <person name="Shu S."/>
            <person name="Feldman M."/>
            <person name="Wu J."/>
            <person name="Yu Y."/>
            <person name="Chen C."/>
            <person name="Johnson J."/>
            <person name="Rokhsar D."/>
            <person name="Baxter I."/>
            <person name="Schmutz J."/>
            <person name="Brutnell T."/>
            <person name="Kellogg E."/>
        </authorList>
    </citation>
    <scope>NUCLEOTIDE SEQUENCE [LARGE SCALE GENOMIC DNA]</scope>
</reference>
<evidence type="ECO:0000313" key="2">
    <source>
        <dbReference type="EMBL" id="TKW16144.1"/>
    </source>
</evidence>
<evidence type="ECO:0000256" key="1">
    <source>
        <dbReference type="SAM" id="MobiDB-lite"/>
    </source>
</evidence>
<protein>
    <submittedName>
        <fullName evidence="2">Uncharacterized protein</fullName>
    </submittedName>
</protein>
<name>A0A4U6UML1_SETVI</name>
<organism evidence="2 3">
    <name type="scientific">Setaria viridis</name>
    <name type="common">Green bristlegrass</name>
    <name type="synonym">Setaria italica subsp. viridis</name>
    <dbReference type="NCBI Taxonomy" id="4556"/>
    <lineage>
        <taxon>Eukaryota</taxon>
        <taxon>Viridiplantae</taxon>
        <taxon>Streptophyta</taxon>
        <taxon>Embryophyta</taxon>
        <taxon>Tracheophyta</taxon>
        <taxon>Spermatophyta</taxon>
        <taxon>Magnoliopsida</taxon>
        <taxon>Liliopsida</taxon>
        <taxon>Poales</taxon>
        <taxon>Poaceae</taxon>
        <taxon>PACMAD clade</taxon>
        <taxon>Panicoideae</taxon>
        <taxon>Panicodae</taxon>
        <taxon>Paniceae</taxon>
        <taxon>Cenchrinae</taxon>
        <taxon>Setaria</taxon>
    </lineage>
</organism>
<keyword evidence="3" id="KW-1185">Reference proteome</keyword>
<sequence>MQKSSLSLCTAWNGNWVRSTRCSLAWAACQKLGSPLVSKPSSPNLFFPSYCFFLACTPVITGDEAHPPPHAHHQRRTSMAARATSTCFSSPCSPRRLPFHRRISGTPLSPTLVMAKLAPALLLFPDVVAASAPTTSSTGLLLIPNRQTEGAPRHLAEEDFELGSASPELHRR</sequence>
<dbReference type="AlphaFoldDB" id="A0A4U6UML1"/>
<dbReference type="Gramene" id="TKW16144">
    <property type="protein sequence ID" value="TKW16144"/>
    <property type="gene ID" value="SEVIR_5G279532v2"/>
</dbReference>
<gene>
    <name evidence="2" type="ORF">SEVIR_5G279532v2</name>
</gene>
<dbReference type="EMBL" id="CM016556">
    <property type="protein sequence ID" value="TKW16144.1"/>
    <property type="molecule type" value="Genomic_DNA"/>
</dbReference>
<accession>A0A4U6UML1</accession>
<feature type="region of interest" description="Disordered" evidence="1">
    <location>
        <begin position="152"/>
        <end position="172"/>
    </location>
</feature>
<dbReference type="Proteomes" id="UP000298652">
    <property type="component" value="Chromosome 5"/>
</dbReference>